<dbReference type="InterPro" id="IPR004164">
    <property type="entry name" value="CoA_transf_AS"/>
</dbReference>
<dbReference type="Gene3D" id="2.130.10.10">
    <property type="entry name" value="YVTN repeat-like/Quinoprotein amine dehydrogenase"/>
    <property type="match status" value="1"/>
</dbReference>
<evidence type="ECO:0000313" key="3">
    <source>
        <dbReference type="EMBL" id="CAK9073993.1"/>
    </source>
</evidence>
<dbReference type="SUPFAM" id="SSF100950">
    <property type="entry name" value="NagB/RpiA/CoA transferase-like"/>
    <property type="match status" value="1"/>
</dbReference>
<organism evidence="3 4">
    <name type="scientific">Durusdinium trenchii</name>
    <dbReference type="NCBI Taxonomy" id="1381693"/>
    <lineage>
        <taxon>Eukaryota</taxon>
        <taxon>Sar</taxon>
        <taxon>Alveolata</taxon>
        <taxon>Dinophyceae</taxon>
        <taxon>Suessiales</taxon>
        <taxon>Symbiodiniaceae</taxon>
        <taxon>Durusdinium</taxon>
    </lineage>
</organism>
<dbReference type="InterPro" id="IPR012791">
    <property type="entry name" value="3-oxoacid_CoA-transf_B"/>
</dbReference>
<feature type="compositionally biased region" description="Basic and acidic residues" evidence="2">
    <location>
        <begin position="667"/>
        <end position="677"/>
    </location>
</feature>
<protein>
    <submittedName>
        <fullName evidence="3">Mitochondrial (3-oxoacid CoA-transferase 1) (Somatic-type succinyl-CoA:3-oxoacid CoA-transferase) (SCOT-s)</fullName>
    </submittedName>
</protein>
<name>A0ABP0PD65_9DINO</name>
<evidence type="ECO:0000256" key="2">
    <source>
        <dbReference type="SAM" id="MobiDB-lite"/>
    </source>
</evidence>
<dbReference type="InterPro" id="IPR037171">
    <property type="entry name" value="NagB/RpiA_transferase-like"/>
</dbReference>
<proteinExistence type="predicted"/>
<dbReference type="PROSITE" id="PS01274">
    <property type="entry name" value="COA_TRANSF_2"/>
    <property type="match status" value="1"/>
</dbReference>
<dbReference type="InterPro" id="IPR004165">
    <property type="entry name" value="CoA_trans_fam_I"/>
</dbReference>
<dbReference type="PANTHER" id="PTHR13707:SF60">
    <property type="entry name" value="ACETATE COA-TRANSFERASE SUBUNIT ALPHA"/>
    <property type="match status" value="1"/>
</dbReference>
<feature type="compositionally biased region" description="Basic residues" evidence="2">
    <location>
        <begin position="655"/>
        <end position="666"/>
    </location>
</feature>
<dbReference type="SUPFAM" id="SSF50978">
    <property type="entry name" value="WD40 repeat-like"/>
    <property type="match status" value="1"/>
</dbReference>
<dbReference type="Proteomes" id="UP001642464">
    <property type="component" value="Unassembled WGS sequence"/>
</dbReference>
<keyword evidence="1" id="KW-0808">Transferase</keyword>
<evidence type="ECO:0000256" key="1">
    <source>
        <dbReference type="ARBA" id="ARBA00022679"/>
    </source>
</evidence>
<sequence length="677" mass="73041">MYVNLGIGMPTLVSNYTAPGVRIELQSENGLLGIGPYPSESEVNPDLINAGKETVTMIPGSSLFSSSESFGMIRGSKVDVTILGAMEVAANGDLANWIIPGKMVKGMGGAMDLVSSDSKVLVVMEHVAKGNKHKLKPSCSLPLTGQRVVDRCITDMAVFDFVTEGAEAPPTLMEIAPDTTVDAVREATGFDFQVAEPLKTMCPGMHAAVDVVEGIPGHSHSFLALGAPYDVMKFLTGDDTGLIKVIHVEKQKVERLGDRRRGEAVQRLCWAGPNYSEDAVAVAYASGALELRDAAGRVVSNASTAPDVRCLQASDAGLLTVSSDGTASLVAAWGKESSFSEQSYSGSAEATLEQFQLQAPVAHAAVDPSRPSRFAFGGLENDVKIYDLERKEVVWTAKNVREDSLCLRVPVKVSTLGWATKMCPSRSLITCTTTDGKVRIYDANSQRRPLFELLIGYLVGSGTGGYTGTMDDTKRPQLCSKVAQVRGDQWALLTADTMGIIREYDLRNLPKSEAASVPPGRKAHLKLANKELPFRRGYKGTMGAIRDLDVHCSGKALAAVGLGRFAYVFPTAGKQMLTKVYLKQKLNCVLMSSEAMIEAKKEDSKQEEGEEEQGEDDEVVDVQDDAPAETVADEVEEGFSDDGAEEMDGEESSKGRKKKRRKSFSRQKNEKRTKANN</sequence>
<accession>A0ABP0PD65</accession>
<feature type="compositionally biased region" description="Acidic residues" evidence="2">
    <location>
        <begin position="608"/>
        <end position="650"/>
    </location>
</feature>
<dbReference type="InterPro" id="IPR015943">
    <property type="entry name" value="WD40/YVTN_repeat-like_dom_sf"/>
</dbReference>
<dbReference type="NCBIfam" id="TIGR02428">
    <property type="entry name" value="pcaJ_scoB_fam"/>
    <property type="match status" value="1"/>
</dbReference>
<comment type="caution">
    <text evidence="3">The sequence shown here is derived from an EMBL/GenBank/DDBJ whole genome shotgun (WGS) entry which is preliminary data.</text>
</comment>
<gene>
    <name evidence="3" type="ORF">SCF082_LOCUS36106</name>
</gene>
<dbReference type="Pfam" id="PF01144">
    <property type="entry name" value="CoA_trans"/>
    <property type="match status" value="1"/>
</dbReference>
<dbReference type="PANTHER" id="PTHR13707">
    <property type="entry name" value="KETOACID-COENZYME A TRANSFERASE"/>
    <property type="match status" value="1"/>
</dbReference>
<dbReference type="EMBL" id="CAXAMM010035236">
    <property type="protein sequence ID" value="CAK9073993.1"/>
    <property type="molecule type" value="Genomic_DNA"/>
</dbReference>
<keyword evidence="4" id="KW-1185">Reference proteome</keyword>
<evidence type="ECO:0000313" key="4">
    <source>
        <dbReference type="Proteomes" id="UP001642464"/>
    </source>
</evidence>
<feature type="region of interest" description="Disordered" evidence="2">
    <location>
        <begin position="599"/>
        <end position="677"/>
    </location>
</feature>
<dbReference type="SMART" id="SM00882">
    <property type="entry name" value="CoA_trans"/>
    <property type="match status" value="1"/>
</dbReference>
<dbReference type="InterPro" id="IPR036322">
    <property type="entry name" value="WD40_repeat_dom_sf"/>
</dbReference>
<reference evidence="3 4" key="1">
    <citation type="submission" date="2024-02" db="EMBL/GenBank/DDBJ databases">
        <authorList>
            <person name="Chen Y."/>
            <person name="Shah S."/>
            <person name="Dougan E. K."/>
            <person name="Thang M."/>
            <person name="Chan C."/>
        </authorList>
    </citation>
    <scope>NUCLEOTIDE SEQUENCE [LARGE SCALE GENOMIC DNA]</scope>
</reference>
<dbReference type="Gene3D" id="3.40.1080.10">
    <property type="entry name" value="Glutaconate Coenzyme A-transferase"/>
    <property type="match status" value="1"/>
</dbReference>